<dbReference type="EMBL" id="MU827479">
    <property type="protein sequence ID" value="KAJ7348744.1"/>
    <property type="molecule type" value="Genomic_DNA"/>
</dbReference>
<proteinExistence type="predicted"/>
<comment type="caution">
    <text evidence="2">The sequence shown here is derived from an EMBL/GenBank/DDBJ whole genome shotgun (WGS) entry which is preliminary data.</text>
</comment>
<name>A0A9X0CGS7_9CNID</name>
<feature type="domain" description="Apextrin C-terminal" evidence="1">
    <location>
        <begin position="2"/>
        <end position="122"/>
    </location>
</feature>
<evidence type="ECO:0000313" key="3">
    <source>
        <dbReference type="Proteomes" id="UP001163046"/>
    </source>
</evidence>
<dbReference type="PANTHER" id="PTHR19324:SF33">
    <property type="entry name" value="MUCIN-5AC"/>
    <property type="match status" value="1"/>
</dbReference>
<accession>A0A9X0CGS7</accession>
<reference evidence="2" key="1">
    <citation type="submission" date="2023-01" db="EMBL/GenBank/DDBJ databases">
        <title>Genome assembly of the deep-sea coral Lophelia pertusa.</title>
        <authorList>
            <person name="Herrera S."/>
            <person name="Cordes E."/>
        </authorList>
    </citation>
    <scope>NUCLEOTIDE SEQUENCE</scope>
    <source>
        <strain evidence="2">USNM1676648</strain>
        <tissue evidence="2">Polyp</tissue>
    </source>
</reference>
<evidence type="ECO:0000259" key="1">
    <source>
        <dbReference type="Pfam" id="PF16977"/>
    </source>
</evidence>
<evidence type="ECO:0000313" key="2">
    <source>
        <dbReference type="EMBL" id="KAJ7348744.1"/>
    </source>
</evidence>
<keyword evidence="3" id="KW-1185">Reference proteome</keyword>
<organism evidence="2 3">
    <name type="scientific">Desmophyllum pertusum</name>
    <dbReference type="NCBI Taxonomy" id="174260"/>
    <lineage>
        <taxon>Eukaryota</taxon>
        <taxon>Metazoa</taxon>
        <taxon>Cnidaria</taxon>
        <taxon>Anthozoa</taxon>
        <taxon>Hexacorallia</taxon>
        <taxon>Scleractinia</taxon>
        <taxon>Caryophylliina</taxon>
        <taxon>Caryophylliidae</taxon>
        <taxon>Desmophyllum</taxon>
    </lineage>
</organism>
<sequence>MGTYGLPMPKSGCPKGTKFPWHVGTRFHDTEDARGKNSWSTPYDLAGKIYRNNMEQKFCMKTQVSVGDSNTGMSWPKGQYCIMKKGACPKGFQAGYIRWDDENIRNSNKYTGQLPDGVYDQEHSHRVLLPSGRTRH</sequence>
<gene>
    <name evidence="2" type="ORF">OS493_039318</name>
</gene>
<dbReference type="OrthoDB" id="5954510at2759"/>
<dbReference type="Proteomes" id="UP001163046">
    <property type="component" value="Unassembled WGS sequence"/>
</dbReference>
<dbReference type="InterPro" id="IPR031569">
    <property type="entry name" value="ApeC"/>
</dbReference>
<dbReference type="Pfam" id="PF16977">
    <property type="entry name" value="ApeC"/>
    <property type="match status" value="1"/>
</dbReference>
<dbReference type="AlphaFoldDB" id="A0A9X0CGS7"/>
<dbReference type="PANTHER" id="PTHR19324">
    <property type="entry name" value="PERFORIN-LIKE PROTEIN 1"/>
    <property type="match status" value="1"/>
</dbReference>
<protein>
    <recommendedName>
        <fullName evidence="1">Apextrin C-terminal domain-containing protein</fullName>
    </recommendedName>
</protein>